<dbReference type="STRING" id="35525.A0A0P5CF73"/>
<evidence type="ECO:0000256" key="3">
    <source>
        <dbReference type="ARBA" id="ARBA00023125"/>
    </source>
</evidence>
<evidence type="ECO:0000256" key="6">
    <source>
        <dbReference type="ARBA" id="ARBA00025747"/>
    </source>
</evidence>
<evidence type="ECO:0000256" key="1">
    <source>
        <dbReference type="ARBA" id="ARBA00004123"/>
    </source>
</evidence>
<gene>
    <name evidence="11" type="ORF">APZ42_022302</name>
</gene>
<dbReference type="Proteomes" id="UP000076858">
    <property type="component" value="Unassembled WGS sequence"/>
</dbReference>
<feature type="domain" description="XLF-like coiled-coil region" evidence="10">
    <location>
        <begin position="121"/>
        <end position="161"/>
    </location>
</feature>
<dbReference type="GO" id="GO:0045027">
    <property type="term" value="F:DNA end binding"/>
    <property type="evidence" value="ECO:0007669"/>
    <property type="project" value="TreeGrafter"/>
</dbReference>
<evidence type="ECO:0000259" key="10">
    <source>
        <dbReference type="Pfam" id="PF21928"/>
    </source>
</evidence>
<proteinExistence type="inferred from homology"/>
<keyword evidence="4" id="KW-0234">DNA repair</keyword>
<name>A0A0P5CF73_9CRUS</name>
<evidence type="ECO:0000313" key="12">
    <source>
        <dbReference type="Proteomes" id="UP000076858"/>
    </source>
</evidence>
<dbReference type="GO" id="GO:0032807">
    <property type="term" value="C:DNA ligase IV complex"/>
    <property type="evidence" value="ECO:0007669"/>
    <property type="project" value="TreeGrafter"/>
</dbReference>
<dbReference type="InterPro" id="IPR015381">
    <property type="entry name" value="XLF-like_N"/>
</dbReference>
<comment type="subcellular location">
    <subcellularLocation>
        <location evidence="1">Nucleus</location>
    </subcellularLocation>
</comment>
<evidence type="ECO:0000256" key="8">
    <source>
        <dbReference type="SAM" id="MobiDB-lite"/>
    </source>
</evidence>
<keyword evidence="12" id="KW-1185">Reference proteome</keyword>
<dbReference type="OrthoDB" id="6350693at2759"/>
<evidence type="ECO:0000256" key="2">
    <source>
        <dbReference type="ARBA" id="ARBA00022763"/>
    </source>
</evidence>
<dbReference type="InterPro" id="IPR052287">
    <property type="entry name" value="NHEJ_factor"/>
</dbReference>
<accession>A0A0P5CF73</accession>
<dbReference type="PANTHER" id="PTHR32235:SF1">
    <property type="entry name" value="NON-HOMOLOGOUS END-JOINING FACTOR 1"/>
    <property type="match status" value="1"/>
</dbReference>
<dbReference type="PANTHER" id="PTHR32235">
    <property type="entry name" value="NON-HOMOLOGOUS END-JOINING FACTOR 1"/>
    <property type="match status" value="1"/>
</dbReference>
<dbReference type="Pfam" id="PF21928">
    <property type="entry name" value="XLF_CC"/>
    <property type="match status" value="1"/>
</dbReference>
<feature type="region of interest" description="Disordered" evidence="8">
    <location>
        <begin position="230"/>
        <end position="252"/>
    </location>
</feature>
<evidence type="ECO:0000313" key="11">
    <source>
        <dbReference type="EMBL" id="KZS12238.1"/>
    </source>
</evidence>
<reference evidence="11 12" key="1">
    <citation type="submission" date="2016-03" db="EMBL/GenBank/DDBJ databases">
        <title>EvidentialGene: Evidence-directed Construction of Genes on Genomes.</title>
        <authorList>
            <person name="Gilbert D.G."/>
            <person name="Choi J.-H."/>
            <person name="Mockaitis K."/>
            <person name="Colbourne J."/>
            <person name="Pfrender M."/>
        </authorList>
    </citation>
    <scope>NUCLEOTIDE SEQUENCE [LARGE SCALE GENOMIC DNA]</scope>
    <source>
        <strain evidence="11 12">Xinb3</strain>
        <tissue evidence="11">Complete organism</tissue>
    </source>
</reference>
<comment type="similarity">
    <text evidence="6">Belongs to the XRCC4-XLF family. XLF subfamily.</text>
</comment>
<evidence type="ECO:0000256" key="7">
    <source>
        <dbReference type="ARBA" id="ARBA00044529"/>
    </source>
</evidence>
<keyword evidence="5" id="KW-0539">Nucleus</keyword>
<dbReference type="Gene3D" id="1.10.287.450">
    <property type="entry name" value="Helix hairpin bin"/>
    <property type="match status" value="1"/>
</dbReference>
<evidence type="ECO:0000259" key="9">
    <source>
        <dbReference type="Pfam" id="PF09302"/>
    </source>
</evidence>
<dbReference type="AlphaFoldDB" id="A0A0P5CF73"/>
<protein>
    <recommendedName>
        <fullName evidence="7">Non-homologous end-joining factor 1</fullName>
    </recommendedName>
</protein>
<dbReference type="InterPro" id="IPR053829">
    <property type="entry name" value="XLF-like_CC"/>
</dbReference>
<dbReference type="Pfam" id="PF09302">
    <property type="entry name" value="XLF"/>
    <property type="match status" value="1"/>
</dbReference>
<organism evidence="11 12">
    <name type="scientific">Daphnia magna</name>
    <dbReference type="NCBI Taxonomy" id="35525"/>
    <lineage>
        <taxon>Eukaryota</taxon>
        <taxon>Metazoa</taxon>
        <taxon>Ecdysozoa</taxon>
        <taxon>Arthropoda</taxon>
        <taxon>Crustacea</taxon>
        <taxon>Branchiopoda</taxon>
        <taxon>Diplostraca</taxon>
        <taxon>Cladocera</taxon>
        <taxon>Anomopoda</taxon>
        <taxon>Daphniidae</taxon>
        <taxon>Daphnia</taxon>
    </lineage>
</organism>
<evidence type="ECO:0000256" key="5">
    <source>
        <dbReference type="ARBA" id="ARBA00023242"/>
    </source>
</evidence>
<feature type="domain" description="XLF-like N-terminal" evidence="9">
    <location>
        <begin position="10"/>
        <end position="110"/>
    </location>
</feature>
<dbReference type="Gene3D" id="2.170.210.10">
    <property type="entry name" value="DNA double-strand break repair and VJ recombination XRCC4, N-terminal"/>
    <property type="match status" value="1"/>
</dbReference>
<dbReference type="CDD" id="cd22285">
    <property type="entry name" value="HD_XLF_N"/>
    <property type="match status" value="1"/>
</dbReference>
<evidence type="ECO:0000256" key="4">
    <source>
        <dbReference type="ARBA" id="ARBA00023204"/>
    </source>
</evidence>
<dbReference type="EMBL" id="LRGB01001361">
    <property type="protein sequence ID" value="KZS12238.1"/>
    <property type="molecule type" value="Genomic_DNA"/>
</dbReference>
<dbReference type="GO" id="GO:0006303">
    <property type="term" value="P:double-strand break repair via nonhomologous end joining"/>
    <property type="evidence" value="ECO:0007669"/>
    <property type="project" value="TreeGrafter"/>
</dbReference>
<keyword evidence="3" id="KW-0238">DNA-binding</keyword>
<sequence length="281" mass="31985">MDALGWLKVGSDGYAARFESDEENYVIYLTDMASLWCQQQTAAEIMKRCQDLNPLIESTSKGLIRQLRAMLANNPESHNLHVDSNNQTAILKIESRLESNIPFIWQFDLSLEKADQFRSFVIRPLLAMLSEAASIEDELCNIIRSKDKQIDDYKASGASVSRRHLETKEFNAEAFFAARPSRTIDESVKEDMTALFCRIVIRLKQLYSAIVKTILSQKVVPVLNESSEPTKSISKDIETPRQSSPKVSEVSRAENIRKRLLEEELNEMAKSVKNARIKKIL</sequence>
<keyword evidence="2" id="KW-0227">DNA damage</keyword>
<dbReference type="InterPro" id="IPR038051">
    <property type="entry name" value="XRCC4-like_N_sf"/>
</dbReference>
<comment type="caution">
    <text evidence="11">The sequence shown here is derived from an EMBL/GenBank/DDBJ whole genome shotgun (WGS) entry which is preliminary data.</text>
</comment>